<dbReference type="Pfam" id="PF25598">
    <property type="entry name" value="ARM_PUB"/>
    <property type="match status" value="1"/>
</dbReference>
<feature type="region of interest" description="Disordered" evidence="3">
    <location>
        <begin position="1"/>
        <end position="40"/>
    </location>
</feature>
<gene>
    <name evidence="5" type="ORF">Cni_G01342</name>
</gene>
<accession>A0AAQ3JPI3</accession>
<proteinExistence type="predicted"/>
<feature type="domain" description="U-box" evidence="4">
    <location>
        <begin position="190"/>
        <end position="337"/>
    </location>
</feature>
<dbReference type="PANTHER" id="PTHR23315">
    <property type="entry name" value="U BOX DOMAIN-CONTAINING"/>
    <property type="match status" value="1"/>
</dbReference>
<dbReference type="AlphaFoldDB" id="A0AAQ3JPI3"/>
<dbReference type="InterPro" id="IPR016024">
    <property type="entry name" value="ARM-type_fold"/>
</dbReference>
<dbReference type="Gene3D" id="1.25.10.10">
    <property type="entry name" value="Leucine-rich Repeat Variant"/>
    <property type="match status" value="2"/>
</dbReference>
<dbReference type="SMART" id="SM00185">
    <property type="entry name" value="ARM"/>
    <property type="match status" value="4"/>
</dbReference>
<feature type="compositionally biased region" description="Low complexity" evidence="3">
    <location>
        <begin position="1"/>
        <end position="30"/>
    </location>
</feature>
<feature type="repeat" description="ARM" evidence="2">
    <location>
        <begin position="128"/>
        <end position="170"/>
    </location>
</feature>
<name>A0AAQ3JPI3_9LILI</name>
<evidence type="ECO:0000313" key="6">
    <source>
        <dbReference type="Proteomes" id="UP001327560"/>
    </source>
</evidence>
<dbReference type="Proteomes" id="UP001327560">
    <property type="component" value="Chromosome 1"/>
</dbReference>
<keyword evidence="1" id="KW-0833">Ubl conjugation pathway</keyword>
<dbReference type="InterPro" id="IPR058678">
    <property type="entry name" value="ARM_PUB"/>
</dbReference>
<dbReference type="InterPro" id="IPR011989">
    <property type="entry name" value="ARM-like"/>
</dbReference>
<keyword evidence="6" id="KW-1185">Reference proteome</keyword>
<dbReference type="SUPFAM" id="SSF48371">
    <property type="entry name" value="ARM repeat"/>
    <property type="match status" value="1"/>
</dbReference>
<evidence type="ECO:0000259" key="4">
    <source>
        <dbReference type="Pfam" id="PF25598"/>
    </source>
</evidence>
<protein>
    <recommendedName>
        <fullName evidence="4">U-box domain-containing protein</fullName>
    </recommendedName>
</protein>
<evidence type="ECO:0000256" key="1">
    <source>
        <dbReference type="ARBA" id="ARBA00022786"/>
    </source>
</evidence>
<organism evidence="5 6">
    <name type="scientific">Canna indica</name>
    <name type="common">Indian-shot</name>
    <dbReference type="NCBI Taxonomy" id="4628"/>
    <lineage>
        <taxon>Eukaryota</taxon>
        <taxon>Viridiplantae</taxon>
        <taxon>Streptophyta</taxon>
        <taxon>Embryophyta</taxon>
        <taxon>Tracheophyta</taxon>
        <taxon>Spermatophyta</taxon>
        <taxon>Magnoliopsida</taxon>
        <taxon>Liliopsida</taxon>
        <taxon>Zingiberales</taxon>
        <taxon>Cannaceae</taxon>
        <taxon>Canna</taxon>
    </lineage>
</organism>
<evidence type="ECO:0000313" key="5">
    <source>
        <dbReference type="EMBL" id="WOK92651.1"/>
    </source>
</evidence>
<evidence type="ECO:0000256" key="2">
    <source>
        <dbReference type="PROSITE-ProRule" id="PRU00259"/>
    </source>
</evidence>
<dbReference type="EMBL" id="CP136890">
    <property type="protein sequence ID" value="WOK92651.1"/>
    <property type="molecule type" value="Genomic_DNA"/>
</dbReference>
<reference evidence="5 6" key="1">
    <citation type="submission" date="2023-10" db="EMBL/GenBank/DDBJ databases">
        <title>Chromosome-scale genome assembly provides insights into flower coloration mechanisms of Canna indica.</title>
        <authorList>
            <person name="Li C."/>
        </authorList>
    </citation>
    <scope>NUCLEOTIDE SEQUENCE [LARGE SCALE GENOMIC DNA]</scope>
    <source>
        <tissue evidence="5">Flower</tissue>
    </source>
</reference>
<dbReference type="PANTHER" id="PTHR23315:SF256">
    <property type="entry name" value="ARM REPEAT SUPERFAMILY PROTEIN"/>
    <property type="match status" value="1"/>
</dbReference>
<evidence type="ECO:0000256" key="3">
    <source>
        <dbReference type="SAM" id="MobiDB-lite"/>
    </source>
</evidence>
<dbReference type="Pfam" id="PF00514">
    <property type="entry name" value="Arm"/>
    <property type="match status" value="1"/>
</dbReference>
<dbReference type="InterPro" id="IPR000225">
    <property type="entry name" value="Armadillo"/>
</dbReference>
<dbReference type="PROSITE" id="PS50176">
    <property type="entry name" value="ARM_REPEAT"/>
    <property type="match status" value="2"/>
</dbReference>
<feature type="repeat" description="ARM" evidence="2">
    <location>
        <begin position="210"/>
        <end position="254"/>
    </location>
</feature>
<sequence>MCRSPNPSASTTPGTGPSSSSSPSPNSDPDPGGEEKFRDLKKQALVQDLARRLSTGDPDARVLAAREVRKLARASAKARSAFAVVAIVQPLVAMLPSPDHDAREAALLALLNLAVRNERNKDKIVKNGAVPHLVELLRSGKNSIRELATAAVLTLSASTPNKPTIATSGAVPLLVQILIAGSIQGRVDAVTALYNLSSCEDSSSFILPLEAVKPLLNLLSDCKRYSKFSEKATGLLEILSRTEEGRTLISEFDGGILTLVETVEEGSLLSAEYAVGVLLSLCSNCRDTHRDLILKEGPIPGLMLLTVEGTKKARERAYNLLDLLRDDSKKKKVASKDLELLVYDIATRVDGPVNAAVTAKRIMEDMARRDRELTATKVQPKARKIPLT</sequence>